<dbReference type="Proteomes" id="UP000198211">
    <property type="component" value="Unassembled WGS sequence"/>
</dbReference>
<dbReference type="EMBL" id="NBNE01000079">
    <property type="protein sequence ID" value="OWZ23189.1"/>
    <property type="molecule type" value="Genomic_DNA"/>
</dbReference>
<reference evidence="4" key="1">
    <citation type="submission" date="2017-03" db="EMBL/GenBank/DDBJ databases">
        <title>Phytopthora megakarya and P. palmivora, two closely related causual agents of cacao black pod achieved similar genome size and gene model numbers by different mechanisms.</title>
        <authorList>
            <person name="Ali S."/>
            <person name="Shao J."/>
            <person name="Larry D.J."/>
            <person name="Kronmiller B."/>
            <person name="Shen D."/>
            <person name="Strem M.D."/>
            <person name="Melnick R.L."/>
            <person name="Guiltinan M.J."/>
            <person name="Tyler B.M."/>
            <person name="Meinhardt L.W."/>
            <person name="Bailey B.A."/>
        </authorList>
    </citation>
    <scope>NUCLEOTIDE SEQUENCE [LARGE SCALE GENOMIC DNA]</scope>
    <source>
        <strain evidence="4">zdho120</strain>
    </source>
</reference>
<proteinExistence type="predicted"/>
<accession>A0A225X1T0</accession>
<evidence type="ECO:0000256" key="2">
    <source>
        <dbReference type="SAM" id="SignalP"/>
    </source>
</evidence>
<sequence length="176" mass="19499">MCRQNTLVILIVIVCIVALVKTGESVDVESSILPDLNDDTITADTYPNTEDRAFKIQNFPVKLKTLFRKNPKLEATVRSNPEIAKAFQDPAVRKSFGELQKRPSLIQHFGENPSVNKFARQMQGKPLTKEKVERIGQVVIKSSNPSMTRVLVEAALIFGASLIFTLGLAVLLGLYS</sequence>
<dbReference type="Gene3D" id="1.10.260.100">
    <property type="match status" value="1"/>
</dbReference>
<protein>
    <submittedName>
        <fullName evidence="3">Avirulence (Avh) protein</fullName>
    </submittedName>
</protein>
<organism evidence="3 4">
    <name type="scientific">Phytophthora megakarya</name>
    <dbReference type="NCBI Taxonomy" id="4795"/>
    <lineage>
        <taxon>Eukaryota</taxon>
        <taxon>Sar</taxon>
        <taxon>Stramenopiles</taxon>
        <taxon>Oomycota</taxon>
        <taxon>Peronosporomycetes</taxon>
        <taxon>Peronosporales</taxon>
        <taxon>Peronosporaceae</taxon>
        <taxon>Phytophthora</taxon>
    </lineage>
</organism>
<evidence type="ECO:0000313" key="3">
    <source>
        <dbReference type="EMBL" id="OWZ23189.1"/>
    </source>
</evidence>
<comment type="caution">
    <text evidence="3">The sequence shown here is derived from an EMBL/GenBank/DDBJ whole genome shotgun (WGS) entry which is preliminary data.</text>
</comment>
<name>A0A225X1T0_9STRA</name>
<evidence type="ECO:0000313" key="4">
    <source>
        <dbReference type="Proteomes" id="UP000198211"/>
    </source>
</evidence>
<keyword evidence="1" id="KW-0812">Transmembrane</keyword>
<keyword evidence="1" id="KW-0472">Membrane</keyword>
<keyword evidence="2" id="KW-0732">Signal</keyword>
<dbReference type="AlphaFoldDB" id="A0A225X1T0"/>
<keyword evidence="4" id="KW-1185">Reference proteome</keyword>
<evidence type="ECO:0000256" key="1">
    <source>
        <dbReference type="SAM" id="Phobius"/>
    </source>
</evidence>
<keyword evidence="1" id="KW-1133">Transmembrane helix</keyword>
<gene>
    <name evidence="3" type="ORF">PHMEG_0001962</name>
</gene>
<feature type="transmembrane region" description="Helical" evidence="1">
    <location>
        <begin position="150"/>
        <end position="175"/>
    </location>
</feature>
<feature type="signal peptide" evidence="2">
    <location>
        <begin position="1"/>
        <end position="25"/>
    </location>
</feature>
<feature type="chain" id="PRO_5012646486" evidence="2">
    <location>
        <begin position="26"/>
        <end position="176"/>
    </location>
</feature>